<keyword evidence="2" id="KW-0812">Transmembrane</keyword>
<evidence type="ECO:0000313" key="5">
    <source>
        <dbReference type="Proteomes" id="UP001602370"/>
    </source>
</evidence>
<evidence type="ECO:0000259" key="3">
    <source>
        <dbReference type="Pfam" id="PF13360"/>
    </source>
</evidence>
<dbReference type="EMBL" id="JBIBDZ010000001">
    <property type="protein sequence ID" value="MFF5917013.1"/>
    <property type="molecule type" value="Genomic_DNA"/>
</dbReference>
<evidence type="ECO:0000313" key="4">
    <source>
        <dbReference type="EMBL" id="MFF5917013.1"/>
    </source>
</evidence>
<accession>A0ABW6XHQ9</accession>
<reference evidence="4 5" key="1">
    <citation type="submission" date="2024-10" db="EMBL/GenBank/DDBJ databases">
        <title>The Natural Products Discovery Center: Release of the First 8490 Sequenced Strains for Exploring Actinobacteria Biosynthetic Diversity.</title>
        <authorList>
            <person name="Kalkreuter E."/>
            <person name="Kautsar S.A."/>
            <person name="Yang D."/>
            <person name="Bader C.D."/>
            <person name="Teijaro C.N."/>
            <person name="Fluegel L."/>
            <person name="Davis C.M."/>
            <person name="Simpson J.R."/>
            <person name="Lauterbach L."/>
            <person name="Steele A.D."/>
            <person name="Gui C."/>
            <person name="Meng S."/>
            <person name="Li G."/>
            <person name="Viehrig K."/>
            <person name="Ye F."/>
            <person name="Su P."/>
            <person name="Kiefer A.F."/>
            <person name="Nichols A."/>
            <person name="Cepeda A.J."/>
            <person name="Yan W."/>
            <person name="Fan B."/>
            <person name="Jiang Y."/>
            <person name="Adhikari A."/>
            <person name="Zheng C.-J."/>
            <person name="Schuster L."/>
            <person name="Cowan T.M."/>
            <person name="Smanski M.J."/>
            <person name="Chevrette M.G."/>
            <person name="De Carvalho L.P.S."/>
            <person name="Shen B."/>
        </authorList>
    </citation>
    <scope>NUCLEOTIDE SEQUENCE [LARGE SCALE GENOMIC DNA]</scope>
    <source>
        <strain evidence="4 5">NPDC012605</strain>
    </source>
</reference>
<dbReference type="Pfam" id="PF13360">
    <property type="entry name" value="PQQ_2"/>
    <property type="match status" value="1"/>
</dbReference>
<name>A0ABW6XHQ9_9ACTN</name>
<feature type="transmembrane region" description="Helical" evidence="2">
    <location>
        <begin position="42"/>
        <end position="61"/>
    </location>
</feature>
<dbReference type="InterPro" id="IPR015943">
    <property type="entry name" value="WD40/YVTN_repeat-like_dom_sf"/>
</dbReference>
<protein>
    <submittedName>
        <fullName evidence="4">PQQ-binding-like beta-propeller repeat protein</fullName>
    </submittedName>
</protein>
<feature type="region of interest" description="Disordered" evidence="1">
    <location>
        <begin position="66"/>
        <end position="102"/>
    </location>
</feature>
<keyword evidence="2" id="KW-0472">Membrane</keyword>
<dbReference type="SUPFAM" id="SSF50998">
    <property type="entry name" value="Quinoprotein alcohol dehydrogenase-like"/>
    <property type="match status" value="1"/>
</dbReference>
<dbReference type="Proteomes" id="UP001602370">
    <property type="component" value="Unassembled WGS sequence"/>
</dbReference>
<evidence type="ECO:0000256" key="1">
    <source>
        <dbReference type="SAM" id="MobiDB-lite"/>
    </source>
</evidence>
<evidence type="ECO:0000256" key="2">
    <source>
        <dbReference type="SAM" id="Phobius"/>
    </source>
</evidence>
<gene>
    <name evidence="4" type="ORF">ACFY8C_01520</name>
</gene>
<keyword evidence="5" id="KW-1185">Reference proteome</keyword>
<keyword evidence="2" id="KW-1133">Transmembrane helix</keyword>
<proteinExistence type="predicted"/>
<feature type="compositionally biased region" description="Pro residues" evidence="1">
    <location>
        <begin position="14"/>
        <end position="34"/>
    </location>
</feature>
<feature type="region of interest" description="Disordered" evidence="1">
    <location>
        <begin position="1"/>
        <end position="37"/>
    </location>
</feature>
<sequence>MSQSNEPWYRHRPPSWPVPDNPYAPEGYGPPPPRPPRRRRPLLAAVLALLLVFGTGAYLLGERSETARAGSKGGAPKTTAPPRTTVPPGQAVSPTPSPSRIPTTAEIARQRRAGEAGAWIVDDRTDLPHRNIPTEDLWIVGGTAVQAVYKKVVAHRLSDGAQLWTVDLPTPVCETPVNATPDGKVVIVLKNVEAWTGTRCNQLRMIDLRTGRAGWHKQLTETGAGDGTIIVDSAISGGTVAIVQSMKAAAYRVADGKKLYDIPMENPGKCYPGRVAGGSRLLVLADCAITALEKAYDQVREIDPATGRVRWRHRTEPGRRIGQVLSVSPAVITTAHRETHAEDWRVVALGPDGKVRRTIDPRPKGFKHCGDSIDTSANAQACREAVVGGGLVMLGGTDRVGAYDLGTGKPVWGVKAEETSYGYYPLRVGPGRTGTVYQPGTLRSPGRVFRVGPGGVDTIKDVLRLPASTARVEFGMGVAGRNASVGDRLVITPAGLSGDDAQHQPRMLSFAP</sequence>
<comment type="caution">
    <text evidence="4">The sequence shown here is derived from an EMBL/GenBank/DDBJ whole genome shotgun (WGS) entry which is preliminary data.</text>
</comment>
<dbReference type="RefSeq" id="WP_030314554.1">
    <property type="nucleotide sequence ID" value="NZ_JBIBDZ010000001.1"/>
</dbReference>
<dbReference type="Gene3D" id="2.130.10.10">
    <property type="entry name" value="YVTN repeat-like/Quinoprotein amine dehydrogenase"/>
    <property type="match status" value="1"/>
</dbReference>
<dbReference type="InterPro" id="IPR002372">
    <property type="entry name" value="PQQ_rpt_dom"/>
</dbReference>
<dbReference type="InterPro" id="IPR011047">
    <property type="entry name" value="Quinoprotein_ADH-like_sf"/>
</dbReference>
<organism evidence="4 5">
    <name type="scientific">Streptomyces flavochromogenes</name>
    <dbReference type="NCBI Taxonomy" id="68199"/>
    <lineage>
        <taxon>Bacteria</taxon>
        <taxon>Bacillati</taxon>
        <taxon>Actinomycetota</taxon>
        <taxon>Actinomycetes</taxon>
        <taxon>Kitasatosporales</taxon>
        <taxon>Streptomycetaceae</taxon>
        <taxon>Streptomyces</taxon>
    </lineage>
</organism>
<feature type="domain" description="Pyrrolo-quinoline quinone repeat" evidence="3">
    <location>
        <begin position="142"/>
        <end position="263"/>
    </location>
</feature>